<dbReference type="GO" id="GO:0016787">
    <property type="term" value="F:hydrolase activity"/>
    <property type="evidence" value="ECO:0007669"/>
    <property type="project" value="UniProtKB-KW"/>
</dbReference>
<dbReference type="Pfam" id="PF06821">
    <property type="entry name" value="Ser_hydrolase"/>
    <property type="match status" value="1"/>
</dbReference>
<keyword evidence="1" id="KW-0378">Hydrolase</keyword>
<dbReference type="PANTHER" id="PTHR15394">
    <property type="entry name" value="SERINE HYDROLASE RBBP9"/>
    <property type="match status" value="1"/>
</dbReference>
<gene>
    <name evidence="1" type="ORF">JJQ58_04540</name>
</gene>
<protein>
    <submittedName>
        <fullName evidence="1">Serine hydrolase family protein</fullName>
    </submittedName>
</protein>
<keyword evidence="2" id="KW-1185">Reference proteome</keyword>
<dbReference type="SUPFAM" id="SSF53474">
    <property type="entry name" value="alpha/beta-Hydrolases"/>
    <property type="match status" value="1"/>
</dbReference>
<organism evidence="1 2">
    <name type="scientific">Mammaliicoccus fleurettii</name>
    <dbReference type="NCBI Taxonomy" id="150056"/>
    <lineage>
        <taxon>Bacteria</taxon>
        <taxon>Bacillati</taxon>
        <taxon>Bacillota</taxon>
        <taxon>Bacilli</taxon>
        <taxon>Bacillales</taxon>
        <taxon>Staphylococcaceae</taxon>
        <taxon>Mammaliicoccus</taxon>
    </lineage>
</organism>
<dbReference type="PANTHER" id="PTHR15394:SF3">
    <property type="entry name" value="SERINE HYDROLASE RBBP9"/>
    <property type="match status" value="1"/>
</dbReference>
<dbReference type="Gene3D" id="3.40.50.1820">
    <property type="entry name" value="alpha/beta hydrolase"/>
    <property type="match status" value="1"/>
</dbReference>
<name>A0ABS5MM91_9STAP</name>
<dbReference type="Proteomes" id="UP000681586">
    <property type="component" value="Unassembled WGS sequence"/>
</dbReference>
<dbReference type="InterPro" id="IPR029058">
    <property type="entry name" value="AB_hydrolase_fold"/>
</dbReference>
<reference evidence="1 2" key="1">
    <citation type="submission" date="2021-05" db="EMBL/GenBank/DDBJ databases">
        <title>Staphylococcus fleurettii isolated from lake water in First Nation community in Manitoba, Canada.</title>
        <authorList>
            <person name="Bashar S."/>
            <person name="Murdock A."/>
            <person name="Patidar R."/>
            <person name="Golding G."/>
            <person name="Farenhorst A."/>
            <person name="Kumar A."/>
        </authorList>
    </citation>
    <scope>NUCLEOTIDE SEQUENCE [LARGE SCALE GENOMIC DNA]</scope>
    <source>
        <strain evidence="1 2">SF002</strain>
    </source>
</reference>
<sequence length="197" mass="22277">MTNKKIYIIHGLGATPEDHWFPWLAEKISSMPNQQVTILQMPNSNQPDLDQWLNKLAQEIPIFDENTYIVAHSLGCITILNYLSQIFHQDTDVKIGGLLLVSGFSTNLPELPLLDSFTTKGIDFNAIKQLTHGNITVVASANDYIVPVELSDQLAQELDADYYRKKENGHFLAVDGYIEFPLVFSLLKNLIDQQKMD</sequence>
<comment type="caution">
    <text evidence="1">The sequence shown here is derived from an EMBL/GenBank/DDBJ whole genome shotgun (WGS) entry which is preliminary data.</text>
</comment>
<accession>A0ABS5MM91</accession>
<dbReference type="InterPro" id="IPR010662">
    <property type="entry name" value="RBBP9/YdeN"/>
</dbReference>
<dbReference type="RefSeq" id="WP_203153683.1">
    <property type="nucleotide sequence ID" value="NZ_JAEPSA010000006.1"/>
</dbReference>
<evidence type="ECO:0000313" key="1">
    <source>
        <dbReference type="EMBL" id="MBS3696752.1"/>
    </source>
</evidence>
<proteinExistence type="predicted"/>
<dbReference type="EMBL" id="JAGXBM010000004">
    <property type="protein sequence ID" value="MBS3696752.1"/>
    <property type="molecule type" value="Genomic_DNA"/>
</dbReference>
<evidence type="ECO:0000313" key="2">
    <source>
        <dbReference type="Proteomes" id="UP000681586"/>
    </source>
</evidence>